<dbReference type="EMBL" id="JAUSVB010000003">
    <property type="protein sequence ID" value="MDQ0374230.1"/>
    <property type="molecule type" value="Genomic_DNA"/>
</dbReference>
<keyword evidence="1" id="KW-0732">Signal</keyword>
<evidence type="ECO:0000256" key="1">
    <source>
        <dbReference type="SAM" id="SignalP"/>
    </source>
</evidence>
<gene>
    <name evidence="2" type="ORF">J2X26_002551</name>
</gene>
<name>A0ABU0EGR0_9CELL</name>
<evidence type="ECO:0000313" key="3">
    <source>
        <dbReference type="Proteomes" id="UP001239626"/>
    </source>
</evidence>
<reference evidence="2 3" key="1">
    <citation type="submission" date="2023-07" db="EMBL/GenBank/DDBJ databases">
        <title>Sorghum-associated microbial communities from plants grown in Nebraska, USA.</title>
        <authorList>
            <person name="Schachtman D."/>
        </authorList>
    </citation>
    <scope>NUCLEOTIDE SEQUENCE [LARGE SCALE GENOMIC DNA]</scope>
    <source>
        <strain evidence="2 3">BE332</strain>
    </source>
</reference>
<dbReference type="Proteomes" id="UP001239626">
    <property type="component" value="Unassembled WGS sequence"/>
</dbReference>
<dbReference type="Pfam" id="PF13196">
    <property type="entry name" value="DUF4012"/>
    <property type="match status" value="1"/>
</dbReference>
<proteinExistence type="predicted"/>
<dbReference type="RefSeq" id="WP_307492765.1">
    <property type="nucleotide sequence ID" value="NZ_JAUSVB010000003.1"/>
</dbReference>
<accession>A0ABU0EGR0</accession>
<evidence type="ECO:0008006" key="4">
    <source>
        <dbReference type="Google" id="ProtNLM"/>
    </source>
</evidence>
<evidence type="ECO:0000313" key="2">
    <source>
        <dbReference type="EMBL" id="MDQ0374230.1"/>
    </source>
</evidence>
<organism evidence="2 3">
    <name type="scientific">Cellulomonas humilata</name>
    <dbReference type="NCBI Taxonomy" id="144055"/>
    <lineage>
        <taxon>Bacteria</taxon>
        <taxon>Bacillati</taxon>
        <taxon>Actinomycetota</taxon>
        <taxon>Actinomycetes</taxon>
        <taxon>Micrococcales</taxon>
        <taxon>Cellulomonadaceae</taxon>
        <taxon>Cellulomonas</taxon>
    </lineage>
</organism>
<comment type="caution">
    <text evidence="2">The sequence shown here is derived from an EMBL/GenBank/DDBJ whole genome shotgun (WGS) entry which is preliminary data.</text>
</comment>
<dbReference type="InterPro" id="IPR025101">
    <property type="entry name" value="DUF4012"/>
</dbReference>
<sequence length="596" mass="61861">MRPCLLAGLAALVFVASWAIAQAWQATNQMRQAAAAVAIAKEQVVTGDYDAVPATFSEIRRHAASARAATQDPVLRLAERVPLLGRNLAVLRELTEVVDDTLAAAEPMADLVPKFSAESLAPQDGKIPLGPLTHAAEVVTGVADGVTAAQEDLAGIDTAGTVPQLGAAHTQLSEVLNQLAPALQDAAPVVKRIPAMLAAGGSRTYVVMFLNNAELRSLGGTALSFAEIDVADGAISLARVVPATDPAFLQHTASIIPIRGGFDDSVYPGAVGRFIANATTRPSAETAAQVVQAEWRSAFGKEIDGVVSMDGRALAYALTALGPITLSTGDVVTSDNVVSLLFNQVYVRYNSGDILADDAAQGAVYAETVLLTFARLTSGQFDPATLFSGLASAVQGANLTVWLADGDERAALERTGAGAVGLPVSTPTTDAAGVYINDQVGSKLNFYLGSSLTTGSAVCTPDGRVVHRETLTLTNKLPPEAVAGLSPSIAGLGHADLGIPTGTQRLLLFFYLPVKAATVGARVDGSPVELVEPIYDEGREVLALSVQVPPGETQEVTVDFLMDEPGQRQLVTAVTPTSDGTLRQAEPLSCDSVILR</sequence>
<protein>
    <recommendedName>
        <fullName evidence="4">DUF4012 domain-containing protein</fullName>
    </recommendedName>
</protein>
<feature type="signal peptide" evidence="1">
    <location>
        <begin position="1"/>
        <end position="21"/>
    </location>
</feature>
<keyword evidence="3" id="KW-1185">Reference proteome</keyword>
<feature type="chain" id="PRO_5046195093" description="DUF4012 domain-containing protein" evidence="1">
    <location>
        <begin position="22"/>
        <end position="596"/>
    </location>
</feature>